<reference evidence="1 2" key="1">
    <citation type="submission" date="2017-01" db="EMBL/GenBank/DDBJ databases">
        <title>The cable genome- insights into the physiology and evolution of filamentous bacteria capable of sulfide oxidation via long distance electron transfer.</title>
        <authorList>
            <person name="Schreiber L."/>
            <person name="Bjerg J.T."/>
            <person name="Boggild A."/>
            <person name="Van De Vossenberg J."/>
            <person name="Meysman F."/>
            <person name="Nielsen L.P."/>
            <person name="Schramm A."/>
            <person name="Kjeldsen K.U."/>
        </authorList>
    </citation>
    <scope>NUCLEOTIDE SEQUENCE [LARGE SCALE GENOMIC DNA]</scope>
    <source>
        <strain evidence="1">MCF</strain>
    </source>
</reference>
<accession>A0A444J458</accession>
<dbReference type="AlphaFoldDB" id="A0A444J458"/>
<gene>
    <name evidence="1" type="ORF">H206_05556</name>
</gene>
<evidence type="ECO:0000313" key="2">
    <source>
        <dbReference type="Proteomes" id="UP000287853"/>
    </source>
</evidence>
<sequence>MRGKISEARNRITSPQWESAGLFRTCSSGDI</sequence>
<name>A0A444J458_9BACT</name>
<dbReference type="EMBL" id="MTKO01000018">
    <property type="protein sequence ID" value="RWX47858.1"/>
    <property type="molecule type" value="Genomic_DNA"/>
</dbReference>
<comment type="caution">
    <text evidence="1">The sequence shown here is derived from an EMBL/GenBank/DDBJ whole genome shotgun (WGS) entry which is preliminary data.</text>
</comment>
<organism evidence="1 2">
    <name type="scientific">Candidatus Electrothrix aarhusensis</name>
    <dbReference type="NCBI Taxonomy" id="1859131"/>
    <lineage>
        <taxon>Bacteria</taxon>
        <taxon>Pseudomonadati</taxon>
        <taxon>Thermodesulfobacteriota</taxon>
        <taxon>Desulfobulbia</taxon>
        <taxon>Desulfobulbales</taxon>
        <taxon>Desulfobulbaceae</taxon>
        <taxon>Candidatus Electrothrix</taxon>
    </lineage>
</organism>
<keyword evidence="2" id="KW-1185">Reference proteome</keyword>
<protein>
    <submittedName>
        <fullName evidence="1">Uncharacterized protein</fullName>
    </submittedName>
</protein>
<dbReference type="Proteomes" id="UP000287853">
    <property type="component" value="Unassembled WGS sequence"/>
</dbReference>
<proteinExistence type="predicted"/>
<evidence type="ECO:0000313" key="1">
    <source>
        <dbReference type="EMBL" id="RWX47858.1"/>
    </source>
</evidence>